<evidence type="ECO:0000313" key="3">
    <source>
        <dbReference type="Proteomes" id="UP001359485"/>
    </source>
</evidence>
<evidence type="ECO:0000256" key="1">
    <source>
        <dbReference type="SAM" id="MobiDB-lite"/>
    </source>
</evidence>
<organism evidence="2 3">
    <name type="scientific">Polyplax serrata</name>
    <name type="common">Common mouse louse</name>
    <dbReference type="NCBI Taxonomy" id="468196"/>
    <lineage>
        <taxon>Eukaryota</taxon>
        <taxon>Metazoa</taxon>
        <taxon>Ecdysozoa</taxon>
        <taxon>Arthropoda</taxon>
        <taxon>Hexapoda</taxon>
        <taxon>Insecta</taxon>
        <taxon>Pterygota</taxon>
        <taxon>Neoptera</taxon>
        <taxon>Paraneoptera</taxon>
        <taxon>Psocodea</taxon>
        <taxon>Troctomorpha</taxon>
        <taxon>Phthiraptera</taxon>
        <taxon>Anoplura</taxon>
        <taxon>Polyplacidae</taxon>
        <taxon>Polyplax</taxon>
    </lineage>
</organism>
<evidence type="ECO:0000313" key="2">
    <source>
        <dbReference type="EMBL" id="KAK6640224.1"/>
    </source>
</evidence>
<dbReference type="Proteomes" id="UP001359485">
    <property type="component" value="Unassembled WGS sequence"/>
</dbReference>
<comment type="caution">
    <text evidence="2">The sequence shown here is derived from an EMBL/GenBank/DDBJ whole genome shotgun (WGS) entry which is preliminary data.</text>
</comment>
<feature type="region of interest" description="Disordered" evidence="1">
    <location>
        <begin position="27"/>
        <end position="52"/>
    </location>
</feature>
<feature type="compositionally biased region" description="Basic and acidic residues" evidence="1">
    <location>
        <begin position="35"/>
        <end position="52"/>
    </location>
</feature>
<gene>
    <name evidence="2" type="ORF">RUM44_011910</name>
</gene>
<proteinExistence type="predicted"/>
<reference evidence="2 3" key="1">
    <citation type="submission" date="2023-09" db="EMBL/GenBank/DDBJ databases">
        <title>Genomes of two closely related lineages of the louse Polyplax serrata with different host specificities.</title>
        <authorList>
            <person name="Martinu J."/>
            <person name="Tarabai H."/>
            <person name="Stefka J."/>
            <person name="Hypsa V."/>
        </authorList>
    </citation>
    <scope>NUCLEOTIDE SEQUENCE [LARGE SCALE GENOMIC DNA]</scope>
    <source>
        <strain evidence="2">98ZLc_SE</strain>
    </source>
</reference>
<dbReference type="EMBL" id="JAWJWF010000001">
    <property type="protein sequence ID" value="KAK6640224.1"/>
    <property type="molecule type" value="Genomic_DNA"/>
</dbReference>
<accession>A0ABR1BDW8</accession>
<sequence length="103" mass="11678">MEILMPEIQQGKSLFLLVRASRKGAPLSITDETATDPHDKISKPEKPENLEREEVDEYGMATTVPRLSGCGPKRENSDNFLLLLASFPRSIRNHHWLLCSIDF</sequence>
<name>A0ABR1BDW8_POLSC</name>
<keyword evidence="3" id="KW-1185">Reference proteome</keyword>
<protein>
    <submittedName>
        <fullName evidence="2">Uncharacterized protein</fullName>
    </submittedName>
</protein>